<dbReference type="Proteomes" id="UP000309997">
    <property type="component" value="Unassembled WGS sequence"/>
</dbReference>
<protein>
    <submittedName>
        <fullName evidence="1">Uncharacterized protein</fullName>
    </submittedName>
</protein>
<reference evidence="1 2" key="1">
    <citation type="journal article" date="2024" name="Plant Biotechnol. J.">
        <title>Genome and CRISPR/Cas9 system of a widespread forest tree (Populus alba) in the world.</title>
        <authorList>
            <person name="Liu Y.J."/>
            <person name="Jiang P.F."/>
            <person name="Han X.M."/>
            <person name="Li X.Y."/>
            <person name="Wang H.M."/>
            <person name="Wang Y.J."/>
            <person name="Wang X.X."/>
            <person name="Zeng Q.Y."/>
        </authorList>
    </citation>
    <scope>NUCLEOTIDE SEQUENCE [LARGE SCALE GENOMIC DNA]</scope>
    <source>
        <strain evidence="2">cv. PAL-ZL1</strain>
    </source>
</reference>
<proteinExistence type="predicted"/>
<evidence type="ECO:0000313" key="2">
    <source>
        <dbReference type="Proteomes" id="UP000309997"/>
    </source>
</evidence>
<keyword evidence="2" id="KW-1185">Reference proteome</keyword>
<evidence type="ECO:0000313" key="1">
    <source>
        <dbReference type="EMBL" id="KAL3578756.1"/>
    </source>
</evidence>
<gene>
    <name evidence="1" type="ORF">D5086_020260</name>
</gene>
<dbReference type="EMBL" id="RCHU02000010">
    <property type="protein sequence ID" value="KAL3578756.1"/>
    <property type="molecule type" value="Genomic_DNA"/>
</dbReference>
<sequence>MTESSGRGCELGCSFENALTNQYTPAKIMERENWVIEVWKSSSRSHDAWWDANAMQNISFEVSFNDSVCHMGQWLLVIARPGTKKWSRATPRKVHNPDWTDVLGPLGHFLHYQCCSAQGH</sequence>
<accession>A0ACC4BK65</accession>
<comment type="caution">
    <text evidence="1">The sequence shown here is derived from an EMBL/GenBank/DDBJ whole genome shotgun (WGS) entry which is preliminary data.</text>
</comment>
<organism evidence="1 2">
    <name type="scientific">Populus alba</name>
    <name type="common">White poplar</name>
    <dbReference type="NCBI Taxonomy" id="43335"/>
    <lineage>
        <taxon>Eukaryota</taxon>
        <taxon>Viridiplantae</taxon>
        <taxon>Streptophyta</taxon>
        <taxon>Embryophyta</taxon>
        <taxon>Tracheophyta</taxon>
        <taxon>Spermatophyta</taxon>
        <taxon>Magnoliopsida</taxon>
        <taxon>eudicotyledons</taxon>
        <taxon>Gunneridae</taxon>
        <taxon>Pentapetalae</taxon>
        <taxon>rosids</taxon>
        <taxon>fabids</taxon>
        <taxon>Malpighiales</taxon>
        <taxon>Salicaceae</taxon>
        <taxon>Saliceae</taxon>
        <taxon>Populus</taxon>
    </lineage>
</organism>
<name>A0ACC4BK65_POPAL</name>